<dbReference type="Gene3D" id="3.40.50.2000">
    <property type="entry name" value="Glycogen Phosphorylase B"/>
    <property type="match status" value="1"/>
</dbReference>
<feature type="signal peptide" evidence="4">
    <location>
        <begin position="1"/>
        <end position="17"/>
    </location>
</feature>
<dbReference type="OrthoDB" id="9991317at2759"/>
<comment type="caution">
    <text evidence="5">The sequence shown here is derived from an EMBL/GenBank/DDBJ whole genome shotgun (WGS) entry which is preliminary data.</text>
</comment>
<keyword evidence="4" id="KW-0732">Signal</keyword>
<evidence type="ECO:0008006" key="7">
    <source>
        <dbReference type="Google" id="ProtNLM"/>
    </source>
</evidence>
<dbReference type="Proteomes" id="UP001165065">
    <property type="component" value="Unassembled WGS sequence"/>
</dbReference>
<keyword evidence="6" id="KW-1185">Reference proteome</keyword>
<dbReference type="Gene3D" id="3.40.50.11380">
    <property type="match status" value="1"/>
</dbReference>
<name>A0A9W7G609_9STRA</name>
<dbReference type="SUPFAM" id="SSF53756">
    <property type="entry name" value="UDP-Glycosyltransferase/glycogen phosphorylase"/>
    <property type="match status" value="1"/>
</dbReference>
<dbReference type="PANTHER" id="PTHR44835:SF1">
    <property type="entry name" value="PROTEIN O-GLCNAC TRANSFERASE"/>
    <property type="match status" value="1"/>
</dbReference>
<accession>A0A9W7G609</accession>
<dbReference type="InterPro" id="IPR051939">
    <property type="entry name" value="Glycosyltr_41/O-GlcNAc_trsf"/>
</dbReference>
<reference evidence="6" key="1">
    <citation type="journal article" date="2023" name="Commun. Biol.">
        <title>Genome analysis of Parmales, the sister group of diatoms, reveals the evolutionary specialization of diatoms from phago-mixotrophs to photoautotrophs.</title>
        <authorList>
            <person name="Ban H."/>
            <person name="Sato S."/>
            <person name="Yoshikawa S."/>
            <person name="Yamada K."/>
            <person name="Nakamura Y."/>
            <person name="Ichinomiya M."/>
            <person name="Sato N."/>
            <person name="Blanc-Mathieu R."/>
            <person name="Endo H."/>
            <person name="Kuwata A."/>
            <person name="Ogata H."/>
        </authorList>
    </citation>
    <scope>NUCLEOTIDE SEQUENCE [LARGE SCALE GENOMIC DNA]</scope>
</reference>
<dbReference type="PANTHER" id="PTHR44835">
    <property type="entry name" value="UDP-N-ACETYLGLUCOSAMINE--PEPTIDE N-ACETYLGLUCOSAMINYLTRANSFERASE SPINDLY-RELATED"/>
    <property type="match status" value="1"/>
</dbReference>
<feature type="chain" id="PRO_5040795789" description="Glycosyl transferase family 1 domain-containing protein" evidence="4">
    <location>
        <begin position="18"/>
        <end position="788"/>
    </location>
</feature>
<evidence type="ECO:0000313" key="5">
    <source>
        <dbReference type="EMBL" id="GMI33769.1"/>
    </source>
</evidence>
<evidence type="ECO:0000313" key="6">
    <source>
        <dbReference type="Proteomes" id="UP001165065"/>
    </source>
</evidence>
<dbReference type="GO" id="GO:0016757">
    <property type="term" value="F:glycosyltransferase activity"/>
    <property type="evidence" value="ECO:0007669"/>
    <property type="project" value="UniProtKB-KW"/>
</dbReference>
<dbReference type="EMBL" id="BRYA01000832">
    <property type="protein sequence ID" value="GMI33769.1"/>
    <property type="molecule type" value="Genomic_DNA"/>
</dbReference>
<evidence type="ECO:0000256" key="1">
    <source>
        <dbReference type="ARBA" id="ARBA00004922"/>
    </source>
</evidence>
<keyword evidence="2" id="KW-0328">Glycosyltransferase</keyword>
<proteinExistence type="predicted"/>
<evidence type="ECO:0000256" key="3">
    <source>
        <dbReference type="ARBA" id="ARBA00022679"/>
    </source>
</evidence>
<organism evidence="5 6">
    <name type="scientific">Triparma columacea</name>
    <dbReference type="NCBI Taxonomy" id="722753"/>
    <lineage>
        <taxon>Eukaryota</taxon>
        <taxon>Sar</taxon>
        <taxon>Stramenopiles</taxon>
        <taxon>Ochrophyta</taxon>
        <taxon>Bolidophyceae</taxon>
        <taxon>Parmales</taxon>
        <taxon>Triparmaceae</taxon>
        <taxon>Triparma</taxon>
    </lineage>
</organism>
<protein>
    <recommendedName>
        <fullName evidence="7">Glycosyl transferase family 1 domain-containing protein</fullName>
    </recommendedName>
</protein>
<dbReference type="AlphaFoldDB" id="A0A9W7G609"/>
<evidence type="ECO:0000256" key="2">
    <source>
        <dbReference type="ARBA" id="ARBA00022676"/>
    </source>
</evidence>
<sequence>MWNFVLLVFVALLGCRAELTVDSIVAVDVLGVAEYAGVYFCKLKERRGVLSMRECIGHGGYKIETVAGFEHGRKLVRWSVGRGGEELHRTLPISSVPLSLSPPEDAKFSFRLVTWEGGVDEYCSDVASRSGDLDVMGGTLLGAGEATIYPHGCVRQLLDDLGEECRWKSLRASLLFGEWSFEAARTVLDDQGCAGEVGWEGAKAILEALLTAGKTVRGGGGGSKEGEGLLMKIKTTKSVASHEQLKFLLEIVAHQNAGSDVKMALAQELVLAGHTELAARHTMGLLGGSGGMGGFHDFCLKSPFETTARGREREVYFVLRQCVQHYVPTTLRSEEEAIVMREGLLELLRSWNENFAARGSQLNCLEPHADIGVRHVFLVVYQGLKGDNEVYGEMVKLHRNLCPDLLNWVDVRGGEEGGGEKGRVKVGLISNNLRFHSVGRLLRGVFGRLSMEDFELVVLVGEESTAKNGDAIFEEIKERADRVVFLKGKVQDCQELLSSLELDVLVFGDIGMDAKTSFLAYGRYSKVQVAFWGHPVTTGLDSIDYFIGGELFGEFGSDFSEQLVALGGSGVFWVDDGGGERDTEERDVTLERILGEGKSGGDKKVYVCPQSVMKLHPKFDRAIREIVSRDEDSVVVLLTDTRKALWGERVIERLKDLEEQHKVVFVGQLPYKEYLKLVCAADVSLDPFPFGGGVTMFESLGCGVPIVTEANELKVFHLGNAWLELSGLGNLGGEGGYAKRAVALAGLMAGSRRVETSRMISGAVKTALFEDSSAVVEWEEFLKRVAGG</sequence>
<comment type="pathway">
    <text evidence="1">Protein modification; protein glycosylation.</text>
</comment>
<keyword evidence="3" id="KW-0808">Transferase</keyword>
<evidence type="ECO:0000256" key="4">
    <source>
        <dbReference type="SAM" id="SignalP"/>
    </source>
</evidence>
<gene>
    <name evidence="5" type="ORF">TrCOL_g11853</name>
</gene>